<organism evidence="2 3">
    <name type="scientific">Trachymyrmex septentrionalis</name>
    <dbReference type="NCBI Taxonomy" id="34720"/>
    <lineage>
        <taxon>Eukaryota</taxon>
        <taxon>Metazoa</taxon>
        <taxon>Ecdysozoa</taxon>
        <taxon>Arthropoda</taxon>
        <taxon>Hexapoda</taxon>
        <taxon>Insecta</taxon>
        <taxon>Pterygota</taxon>
        <taxon>Neoptera</taxon>
        <taxon>Endopterygota</taxon>
        <taxon>Hymenoptera</taxon>
        <taxon>Apocrita</taxon>
        <taxon>Aculeata</taxon>
        <taxon>Formicoidea</taxon>
        <taxon>Formicidae</taxon>
        <taxon>Myrmicinae</taxon>
        <taxon>Trachymyrmex</taxon>
    </lineage>
</organism>
<name>A0A195FGT2_9HYME</name>
<reference evidence="2 3" key="1">
    <citation type="submission" date="2016-03" db="EMBL/GenBank/DDBJ databases">
        <title>Trachymyrmex septentrionalis WGS genome.</title>
        <authorList>
            <person name="Nygaard S."/>
            <person name="Hu H."/>
            <person name="Boomsma J."/>
            <person name="Zhang G."/>
        </authorList>
    </citation>
    <scope>NUCLEOTIDE SEQUENCE [LARGE SCALE GENOMIC DNA]</scope>
    <source>
        <strain evidence="2">Tsep2-gDNA-1</strain>
        <tissue evidence="2">Whole body</tissue>
    </source>
</reference>
<dbReference type="AlphaFoldDB" id="A0A195FGT2"/>
<evidence type="ECO:0000256" key="1">
    <source>
        <dbReference type="SAM" id="SignalP"/>
    </source>
</evidence>
<dbReference type="KEGG" id="tsep:108748213"/>
<evidence type="ECO:0000313" key="3">
    <source>
        <dbReference type="Proteomes" id="UP000078541"/>
    </source>
</evidence>
<dbReference type="Proteomes" id="UP000078541">
    <property type="component" value="Unassembled WGS sequence"/>
</dbReference>
<dbReference type="EMBL" id="KQ981606">
    <property type="protein sequence ID" value="KYN39447.1"/>
    <property type="molecule type" value="Genomic_DNA"/>
</dbReference>
<accession>A0A195FGT2</accession>
<keyword evidence="1" id="KW-0732">Signal</keyword>
<proteinExistence type="predicted"/>
<feature type="signal peptide" evidence="1">
    <location>
        <begin position="1"/>
        <end position="18"/>
    </location>
</feature>
<evidence type="ECO:0000313" key="2">
    <source>
        <dbReference type="EMBL" id="KYN39447.1"/>
    </source>
</evidence>
<protein>
    <submittedName>
        <fullName evidence="2">Uncharacterized protein</fullName>
    </submittedName>
</protein>
<sequence length="220" mass="25614">MLLERINLISSILAVAFAAPKISGSIPIWHLPCGKLNLRAVPLKNLEEEMKTSLENLKLQHQLTLKDYLIRDYEYLYEKVRIGVDDHQYIPNWVPGKKDVNLVRKLVDASTPMIVNYFPKLHMDLQKFAVAFEELVEDEPNSQIRQALKATQSYLTMMLCEVESNIISLPTIGLPTRVERSIMSHTERNPVDETRRLIRDWGVVLKYRDYLHAWKHVFNC</sequence>
<dbReference type="OrthoDB" id="6613562at2759"/>
<keyword evidence="3" id="KW-1185">Reference proteome</keyword>
<feature type="chain" id="PRO_5008271410" evidence="1">
    <location>
        <begin position="19"/>
        <end position="220"/>
    </location>
</feature>
<gene>
    <name evidence="2" type="ORF">ALC56_05940</name>
</gene>